<accession>A0A1X3D1R0</accession>
<dbReference type="GeneID" id="94580241"/>
<dbReference type="RefSeq" id="WP_085367206.1">
    <property type="nucleotide sequence ID" value="NZ_CAUJPZ010000100.1"/>
</dbReference>
<evidence type="ECO:0000313" key="1">
    <source>
        <dbReference type="EMBL" id="OSI13634.1"/>
    </source>
</evidence>
<reference evidence="2" key="1">
    <citation type="submission" date="2017-01" db="EMBL/GenBank/DDBJ databases">
        <authorList>
            <person name="Wolfgang W.J."/>
            <person name="Cole J."/>
            <person name="Wroblewski D."/>
            <person name="Mcginnis J."/>
            <person name="Musser K.A."/>
        </authorList>
    </citation>
    <scope>NUCLEOTIDE SEQUENCE [LARGE SCALE GENOMIC DNA]</scope>
    <source>
        <strain evidence="2">DSM 19151</strain>
    </source>
</reference>
<dbReference type="AlphaFoldDB" id="A0A1X3D1R0"/>
<dbReference type="EMBL" id="MTBO01000076">
    <property type="protein sequence ID" value="OSI13634.1"/>
    <property type="molecule type" value="Genomic_DNA"/>
</dbReference>
<protein>
    <recommendedName>
        <fullName evidence="3">TetR family transcriptional regulator</fullName>
    </recommendedName>
</protein>
<evidence type="ECO:0000313" key="2">
    <source>
        <dbReference type="Proteomes" id="UP000193118"/>
    </source>
</evidence>
<proteinExistence type="predicted"/>
<sequence>MIAEFRQDYAALLNKRLAARDVRAVMREIMPKLYEKRRILLALWQIETRRHRLFQEMQGLLRQEFLAQAAAKFPGRDKNWEFQATLFATCVLTTLRFYFEQNILPPVEQVMSDWREMFDIMHGNL</sequence>
<dbReference type="Proteomes" id="UP000193118">
    <property type="component" value="Unassembled WGS sequence"/>
</dbReference>
<keyword evidence="2" id="KW-1185">Reference proteome</keyword>
<comment type="caution">
    <text evidence="1">The sequence shown here is derived from an EMBL/GenBank/DDBJ whole genome shotgun (WGS) entry which is preliminary data.</text>
</comment>
<evidence type="ECO:0008006" key="3">
    <source>
        <dbReference type="Google" id="ProtNLM"/>
    </source>
</evidence>
<name>A0A1X3D1R0_9NEIS</name>
<dbReference type="OrthoDB" id="9798857at2"/>
<gene>
    <name evidence="1" type="ORF">BWD09_13170</name>
</gene>
<dbReference type="STRING" id="194197.BWD09_13170"/>
<organism evidence="1 2">
    <name type="scientific">Neisseria dentiae</name>
    <dbReference type="NCBI Taxonomy" id="194197"/>
    <lineage>
        <taxon>Bacteria</taxon>
        <taxon>Pseudomonadati</taxon>
        <taxon>Pseudomonadota</taxon>
        <taxon>Betaproteobacteria</taxon>
        <taxon>Neisseriales</taxon>
        <taxon>Neisseriaceae</taxon>
        <taxon>Neisseria</taxon>
    </lineage>
</organism>